<accession>A0A841R5K7</accession>
<dbReference type="Proteomes" id="UP000587760">
    <property type="component" value="Unassembled WGS sequence"/>
</dbReference>
<name>A0A841R5K7_9SPIO</name>
<organism evidence="5 6">
    <name type="scientific">Spirochaeta isovalerica</name>
    <dbReference type="NCBI Taxonomy" id="150"/>
    <lineage>
        <taxon>Bacteria</taxon>
        <taxon>Pseudomonadati</taxon>
        <taxon>Spirochaetota</taxon>
        <taxon>Spirochaetia</taxon>
        <taxon>Spirochaetales</taxon>
        <taxon>Spirochaetaceae</taxon>
        <taxon>Spirochaeta</taxon>
    </lineage>
</organism>
<proteinExistence type="predicted"/>
<dbReference type="InterPro" id="IPR051257">
    <property type="entry name" value="Diverse_CBS-Domain"/>
</dbReference>
<dbReference type="AlphaFoldDB" id="A0A841R5K7"/>
<dbReference type="Gene3D" id="3.10.580.10">
    <property type="entry name" value="CBS-domain"/>
    <property type="match status" value="1"/>
</dbReference>
<evidence type="ECO:0000259" key="3">
    <source>
        <dbReference type="PROSITE" id="PS51094"/>
    </source>
</evidence>
<gene>
    <name evidence="5" type="ORF">HNR50_000070</name>
</gene>
<feature type="domain" description="PTS EIIA type-2" evidence="3">
    <location>
        <begin position="5"/>
        <end position="146"/>
    </location>
</feature>
<dbReference type="SUPFAM" id="SSF55804">
    <property type="entry name" value="Phoshotransferase/anion transport protein"/>
    <property type="match status" value="1"/>
</dbReference>
<feature type="domain" description="CBS" evidence="4">
    <location>
        <begin position="244"/>
        <end position="296"/>
    </location>
</feature>
<dbReference type="RefSeq" id="WP_184742276.1">
    <property type="nucleotide sequence ID" value="NZ_JACHGJ010000001.1"/>
</dbReference>
<dbReference type="EMBL" id="JACHGJ010000001">
    <property type="protein sequence ID" value="MBB6478437.1"/>
    <property type="molecule type" value="Genomic_DNA"/>
</dbReference>
<dbReference type="PROSITE" id="PS51371">
    <property type="entry name" value="CBS"/>
    <property type="match status" value="2"/>
</dbReference>
<dbReference type="PANTHER" id="PTHR43080">
    <property type="entry name" value="CBS DOMAIN-CONTAINING PROTEIN CBSX3, MITOCHONDRIAL"/>
    <property type="match status" value="1"/>
</dbReference>
<dbReference type="InterPro" id="IPR016152">
    <property type="entry name" value="PTrfase/Anion_transptr"/>
</dbReference>
<dbReference type="SUPFAM" id="SSF54631">
    <property type="entry name" value="CBS-domain pair"/>
    <property type="match status" value="1"/>
</dbReference>
<dbReference type="InterPro" id="IPR002178">
    <property type="entry name" value="PTS_EIIA_type-2_dom"/>
</dbReference>
<dbReference type="Gene3D" id="3.40.930.10">
    <property type="entry name" value="Mannitol-specific EII, Chain A"/>
    <property type="match status" value="1"/>
</dbReference>
<comment type="caution">
    <text evidence="5">The sequence shown here is derived from an EMBL/GenBank/DDBJ whole genome shotgun (WGS) entry which is preliminary data.</text>
</comment>
<keyword evidence="6" id="KW-1185">Reference proteome</keyword>
<keyword evidence="1 2" id="KW-0129">CBS domain</keyword>
<dbReference type="PROSITE" id="PS51094">
    <property type="entry name" value="PTS_EIIA_TYPE_2"/>
    <property type="match status" value="1"/>
</dbReference>
<dbReference type="InterPro" id="IPR046342">
    <property type="entry name" value="CBS_dom_sf"/>
</dbReference>
<sequence length="296" mass="33352">MKLGSFIDKRAILAGDHFDHYYDAIDALIDIFGKLDLLPVSTAEVKDKVREREAQGTTVLPTGVAIPHARIEGFQDLLIGVWIPEEPLKTEQGEIGILFFFLTSQVGSLNYLPILSSIARSCSKDNFPYNLKGMNIHQIQDYFNGMVFRKELTVEDIMTPDPVTCSKDTTLEELLDLFFEKGLSYIPVIDEKNRQIGEVTIKDVLSEGVPDYIKRLGNVRFLKTLEPFEALLRNEKTILVKDIMRPCNRGLPKEASIIEAVSNISSKGYRHLPIFDGKELIGLVSETDILHKVLRG</sequence>
<dbReference type="InterPro" id="IPR000644">
    <property type="entry name" value="CBS_dom"/>
</dbReference>
<reference evidence="5 6" key="1">
    <citation type="submission" date="2020-08" db="EMBL/GenBank/DDBJ databases">
        <title>Genomic Encyclopedia of Type Strains, Phase IV (KMG-IV): sequencing the most valuable type-strain genomes for metagenomic binning, comparative biology and taxonomic classification.</title>
        <authorList>
            <person name="Goeker M."/>
        </authorList>
    </citation>
    <scope>NUCLEOTIDE SEQUENCE [LARGE SCALE GENOMIC DNA]</scope>
    <source>
        <strain evidence="5 6">DSM 2461</strain>
    </source>
</reference>
<evidence type="ECO:0000256" key="2">
    <source>
        <dbReference type="PROSITE-ProRule" id="PRU00703"/>
    </source>
</evidence>
<dbReference type="SMART" id="SM00116">
    <property type="entry name" value="CBS"/>
    <property type="match status" value="2"/>
</dbReference>
<evidence type="ECO:0000313" key="5">
    <source>
        <dbReference type="EMBL" id="MBB6478437.1"/>
    </source>
</evidence>
<evidence type="ECO:0000259" key="4">
    <source>
        <dbReference type="PROSITE" id="PS51371"/>
    </source>
</evidence>
<dbReference type="PANTHER" id="PTHR43080:SF2">
    <property type="entry name" value="CBS DOMAIN-CONTAINING PROTEIN"/>
    <property type="match status" value="1"/>
</dbReference>
<feature type="domain" description="CBS" evidence="4">
    <location>
        <begin position="158"/>
        <end position="216"/>
    </location>
</feature>
<protein>
    <submittedName>
        <fullName evidence="5">PTS system nitrogen regulatory IIA component</fullName>
    </submittedName>
</protein>
<evidence type="ECO:0000256" key="1">
    <source>
        <dbReference type="ARBA" id="ARBA00023122"/>
    </source>
</evidence>
<dbReference type="Pfam" id="PF00571">
    <property type="entry name" value="CBS"/>
    <property type="match status" value="2"/>
</dbReference>
<evidence type="ECO:0000313" key="6">
    <source>
        <dbReference type="Proteomes" id="UP000587760"/>
    </source>
</evidence>
<dbReference type="Pfam" id="PF00359">
    <property type="entry name" value="PTS_EIIA_2"/>
    <property type="match status" value="1"/>
</dbReference>